<evidence type="ECO:0000313" key="1">
    <source>
        <dbReference type="EMBL" id="SES15908.1"/>
    </source>
</evidence>
<dbReference type="Gene3D" id="3.40.50.300">
    <property type="entry name" value="P-loop containing nucleotide triphosphate hydrolases"/>
    <property type="match status" value="1"/>
</dbReference>
<accession>A0A1H9V2U5</accession>
<sequence length="529" mass="61299">MKTFNTTAVCIPKKHYMVDLTERLLEIKKLVDEGKYFTINRARQYGKTTTITALRKYLDDEYIVISLDFQGISSEGFKTEQDFVQSFCRLVIRNQKLMADIPNDIRDELTKYADQKDPKAELSALFITLNKWCECSEKALVLIIDEVDSATNNQVFLDFLAQLRSGYISRDTDNITTFQSVILAGVTDVKHLKSKIRGEAGSKENSPWNIAADFTIDMSLSAEGIKGMLDEYESDHHTGMDTEEMAELIRDYTNGYPFLVSRICELLDTEVGKKIEDIHARWTRDGIDEAVKMILAENNTLFQSLTGKLNNLPELKASLRSILIEGTKLTWNPDQRDIVLMQMYGFVRNYNNSVRIDNRIFETRLYNLFLSEEEMKSSVFFREGDLAKNIFVENGKLNVRLILEHFIQTYHQIYGPLEDRFKEKDGREQFLLYLKPIINGTGNYYIEAQTRDQKRTDIIIDYLGHQDIIELKIWHGERYNESGERQISEYLDYFGLDTGYMLSFNFNKNKKTGVKRVPVGDKLLYEATV</sequence>
<evidence type="ECO:0000313" key="2">
    <source>
        <dbReference type="Proteomes" id="UP000182584"/>
    </source>
</evidence>
<protein>
    <submittedName>
        <fullName evidence="1">PD-(D/E)XK nuclease superfamily protein</fullName>
    </submittedName>
</protein>
<name>A0A1H9V2U5_BUTFI</name>
<organism evidence="1 2">
    <name type="scientific">Butyrivibrio fibrisolvens</name>
    <dbReference type="NCBI Taxonomy" id="831"/>
    <lineage>
        <taxon>Bacteria</taxon>
        <taxon>Bacillati</taxon>
        <taxon>Bacillota</taxon>
        <taxon>Clostridia</taxon>
        <taxon>Lachnospirales</taxon>
        <taxon>Lachnospiraceae</taxon>
        <taxon>Butyrivibrio</taxon>
    </lineage>
</organism>
<dbReference type="AlphaFoldDB" id="A0A1H9V2U5"/>
<dbReference type="EMBL" id="FOGJ01000021">
    <property type="protein sequence ID" value="SES15908.1"/>
    <property type="molecule type" value="Genomic_DNA"/>
</dbReference>
<gene>
    <name evidence="1" type="ORF">SAMN04487884_1213</name>
</gene>
<reference evidence="1 2" key="1">
    <citation type="submission" date="2016-10" db="EMBL/GenBank/DDBJ databases">
        <authorList>
            <person name="de Groot N.N."/>
        </authorList>
    </citation>
    <scope>NUCLEOTIDE SEQUENCE [LARGE SCALE GENOMIC DNA]</scope>
    <source>
        <strain evidence="1 2">AR40</strain>
    </source>
</reference>
<dbReference type="InterPro" id="IPR027417">
    <property type="entry name" value="P-loop_NTPase"/>
</dbReference>
<dbReference type="Proteomes" id="UP000182584">
    <property type="component" value="Unassembled WGS sequence"/>
</dbReference>
<dbReference type="Pfam" id="PF14516">
    <property type="entry name" value="AAA_35"/>
    <property type="match status" value="1"/>
</dbReference>
<proteinExistence type="predicted"/>
<dbReference type="SUPFAM" id="SSF52540">
    <property type="entry name" value="P-loop containing nucleoside triphosphate hydrolases"/>
    <property type="match status" value="1"/>
</dbReference>
<dbReference type="RefSeq" id="WP_242952754.1">
    <property type="nucleotide sequence ID" value="NZ_FOGJ01000021.1"/>
</dbReference>